<dbReference type="GeneID" id="70692720"/>
<reference evidence="1 3" key="1">
    <citation type="journal article" date="2010" name="J. Bacteriol.">
        <title>Complete genome sequence of Halalkalicoccus jeotgali B3(T), an extremely halophilic archaeon.</title>
        <authorList>
            <person name="Roh S.W."/>
            <person name="Nam Y.D."/>
            <person name="Nam S.H."/>
            <person name="Choi S.H."/>
            <person name="Park H.S."/>
            <person name="Bae J.W."/>
        </authorList>
    </citation>
    <scope>NUCLEOTIDE SEQUENCE [LARGE SCALE GENOMIC DNA]</scope>
    <source>
        <strain evidence="1">B3</strain>
        <strain evidence="3">DSM 18796 / CECT 7217 / JCM 14584 / KCTC 4019 / B3</strain>
        <plasmid evidence="3">2</plasmid>
        <plasmid evidence="3">4</plasmid>
    </source>
</reference>
<dbReference type="KEGG" id="hje:HacjB3_17388"/>
<dbReference type="Proteomes" id="UP000000390">
    <property type="component" value="Plasmid 2"/>
</dbReference>
<dbReference type="AlphaFoldDB" id="D8JCS5"/>
<organism evidence="1 3">
    <name type="scientific">Halalkalicoccus jeotgali (strain DSM 18796 / CECT 7217 / JCM 14584 / KCTC 4019 / B3)</name>
    <dbReference type="NCBI Taxonomy" id="795797"/>
    <lineage>
        <taxon>Archaea</taxon>
        <taxon>Methanobacteriati</taxon>
        <taxon>Methanobacteriota</taxon>
        <taxon>Stenosarchaea group</taxon>
        <taxon>Halobacteria</taxon>
        <taxon>Halobacteriales</taxon>
        <taxon>Halococcaceae</taxon>
        <taxon>Halalkalicoccus</taxon>
    </lineage>
</organism>
<proteinExistence type="predicted"/>
<dbReference type="Proteomes" id="UP000000390">
    <property type="component" value="Plasmid 4"/>
</dbReference>
<name>D8JCS5_HALJB</name>
<evidence type="ECO:0000313" key="1">
    <source>
        <dbReference type="EMBL" id="ADJ16820.1"/>
    </source>
</evidence>
<dbReference type="KEGG" id="hje:HacjB3_19388"/>
<geneLocation type="plasmid" evidence="1 3">
    <name>2</name>
</geneLocation>
<evidence type="ECO:0000313" key="2">
    <source>
        <dbReference type="EMBL" id="ADJ17214.1"/>
    </source>
</evidence>
<accession>D8JCS5</accession>
<protein>
    <submittedName>
        <fullName evidence="1">Uncharacterized protein</fullName>
    </submittedName>
</protein>
<gene>
    <name evidence="1" type="ordered locus">HacjB3_17388</name>
    <name evidence="2" type="ordered locus">HacjB3_19388</name>
</gene>
<evidence type="ECO:0000313" key="3">
    <source>
        <dbReference type="Proteomes" id="UP000000390"/>
    </source>
</evidence>
<dbReference type="eggNOG" id="arCOG08997">
    <property type="taxonomic scope" value="Archaea"/>
</dbReference>
<dbReference type="EMBL" id="CP002064">
    <property type="protein sequence ID" value="ADJ16820.1"/>
    <property type="molecule type" value="Genomic_DNA"/>
</dbReference>
<keyword evidence="1" id="KW-0614">Plasmid</keyword>
<sequence length="115" mass="13572">MAVKEMCRWTSMRKPTVKCSLLSTMIAKHRWGTPIGVDELLRLSPLDNQEYPKARECVDELRSENYINNYGDRIGLDNSHFGELADVLYYECEWEPYIIDTRLKHYEGIDTHDWS</sequence>
<geneLocation type="plasmid" evidence="2 3">
    <name>4</name>
</geneLocation>
<dbReference type="EMBL" id="CP002066">
    <property type="protein sequence ID" value="ADJ17214.1"/>
    <property type="molecule type" value="Genomic_DNA"/>
</dbReference>
<dbReference type="RefSeq" id="WP_013199622.1">
    <property type="nucleotide sequence ID" value="NC_014299.1"/>
</dbReference>
<dbReference type="HOGENOM" id="CLU_2243783_0_0_2"/>